<evidence type="ECO:0000313" key="2">
    <source>
        <dbReference type="EMBL" id="CAB4944166.1"/>
    </source>
</evidence>
<name>A0A6J7JLF3_9ZZZZ</name>
<dbReference type="AlphaFoldDB" id="A0A6J7JLF3"/>
<dbReference type="SUPFAM" id="SSF53335">
    <property type="entry name" value="S-adenosyl-L-methionine-dependent methyltransferases"/>
    <property type="match status" value="1"/>
</dbReference>
<accession>A0A6J7JLF3</accession>
<proteinExistence type="predicted"/>
<dbReference type="Gene3D" id="3.40.50.150">
    <property type="entry name" value="Vaccinia Virus protein VP39"/>
    <property type="match status" value="1"/>
</dbReference>
<dbReference type="InterPro" id="IPR029063">
    <property type="entry name" value="SAM-dependent_MTases_sf"/>
</dbReference>
<dbReference type="CDD" id="cd02440">
    <property type="entry name" value="AdoMet_MTases"/>
    <property type="match status" value="1"/>
</dbReference>
<gene>
    <name evidence="2" type="ORF">UFOPK3772_01122</name>
</gene>
<dbReference type="EMBL" id="CAFBNE010000027">
    <property type="protein sequence ID" value="CAB4944166.1"/>
    <property type="molecule type" value="Genomic_DNA"/>
</dbReference>
<feature type="domain" description="Methyltransferase type 12" evidence="1">
    <location>
        <begin position="58"/>
        <end position="153"/>
    </location>
</feature>
<organism evidence="2">
    <name type="scientific">freshwater metagenome</name>
    <dbReference type="NCBI Taxonomy" id="449393"/>
    <lineage>
        <taxon>unclassified sequences</taxon>
        <taxon>metagenomes</taxon>
        <taxon>ecological metagenomes</taxon>
    </lineage>
</organism>
<dbReference type="Pfam" id="PF08242">
    <property type="entry name" value="Methyltransf_12"/>
    <property type="match status" value="1"/>
</dbReference>
<reference evidence="2" key="1">
    <citation type="submission" date="2020-05" db="EMBL/GenBank/DDBJ databases">
        <authorList>
            <person name="Chiriac C."/>
            <person name="Salcher M."/>
            <person name="Ghai R."/>
            <person name="Kavagutti S V."/>
        </authorList>
    </citation>
    <scope>NUCLEOTIDE SEQUENCE</scope>
</reference>
<sequence length="273" mass="30214">MDSFAINLLNWNERVALHAASEDYGLERFRSDPTHLSGVVRFDRERLGSIEGQRVAHLQCHIGTDTVSLARLGAAHVTGLDFSPMAVEVARQFALDLEAPIDIVEADVYSAPEALGRGGFDLVYTGIGALCWLPDIDRWAKVVSDLLVPGGRLFIREGHPVLWSLDYEVSDRLVIGHPYFETPDPIIDDEETTYVDSVARLQNTVTHSWNHGLGEVITSLMEHGLTLTGLIEHMSVPWAALPEQMTPACGGEWVLTDRPARLPLTYTLQAVKH</sequence>
<evidence type="ECO:0000259" key="1">
    <source>
        <dbReference type="Pfam" id="PF08242"/>
    </source>
</evidence>
<protein>
    <submittedName>
        <fullName evidence="2">Unannotated protein</fullName>
    </submittedName>
</protein>
<dbReference type="InterPro" id="IPR013217">
    <property type="entry name" value="Methyltransf_12"/>
</dbReference>